<dbReference type="EMBL" id="ARZY01000031">
    <property type="protein sequence ID" value="EWH09017.1"/>
    <property type="molecule type" value="Genomic_DNA"/>
</dbReference>
<evidence type="ECO:0000313" key="2">
    <source>
        <dbReference type="Proteomes" id="UP000019276"/>
    </source>
</evidence>
<keyword evidence="2" id="KW-1185">Reference proteome</keyword>
<dbReference type="Proteomes" id="UP000019276">
    <property type="component" value="Unassembled WGS sequence"/>
</dbReference>
<comment type="caution">
    <text evidence="1">The sequence shown here is derived from an EMBL/GenBank/DDBJ whole genome shotgun (WGS) entry which is preliminary data.</text>
</comment>
<accession>W7QJ97</accession>
<dbReference type="AlphaFoldDB" id="W7QJ97"/>
<name>W7QJ97_9ALTE</name>
<organism evidence="1 2">
    <name type="scientific">Catenovulum agarivorans DS-2</name>
    <dbReference type="NCBI Taxonomy" id="1328313"/>
    <lineage>
        <taxon>Bacteria</taxon>
        <taxon>Pseudomonadati</taxon>
        <taxon>Pseudomonadota</taxon>
        <taxon>Gammaproteobacteria</taxon>
        <taxon>Alteromonadales</taxon>
        <taxon>Alteromonadaceae</taxon>
        <taxon>Catenovulum</taxon>
    </lineage>
</organism>
<dbReference type="RefSeq" id="WP_035015577.1">
    <property type="nucleotide sequence ID" value="NZ_ARZY01000031.1"/>
</dbReference>
<proteinExistence type="predicted"/>
<protein>
    <submittedName>
        <fullName evidence="1">Uncharacterized protein</fullName>
    </submittedName>
</protein>
<sequence length="131" mass="15274">MYKKNPTIKRLETWLEDATQEQQQFIINFLSYNQIDLGAKSPYINEALLQYVNKAIVGGGEEWVKNLLTTMKSEWRIEKFKNNKQSINISLDQSTYSNLIELCRNAKIPNSTYSMVISELVNTAHKRIKKK</sequence>
<evidence type="ECO:0000313" key="1">
    <source>
        <dbReference type="EMBL" id="EWH09017.1"/>
    </source>
</evidence>
<reference evidence="1 2" key="1">
    <citation type="journal article" date="2014" name="Genome Announc.">
        <title>Draft Genome Sequence of the Agar-Degrading Bacterium Catenovulum sp. Strain DS-2, Isolated from Intestines of Haliotis diversicolor.</title>
        <authorList>
            <person name="Shan D."/>
            <person name="Li X."/>
            <person name="Gu Z."/>
            <person name="Wei G."/>
            <person name="Gao Z."/>
            <person name="Shao Z."/>
        </authorList>
    </citation>
    <scope>NUCLEOTIDE SEQUENCE [LARGE SCALE GENOMIC DNA]</scope>
    <source>
        <strain evidence="1 2">DS-2</strain>
    </source>
</reference>
<gene>
    <name evidence="1" type="ORF">DS2_14624</name>
</gene>